<dbReference type="AlphaFoldDB" id="A0A1S9RIX8"/>
<accession>A0A1S9RIX8</accession>
<reference evidence="2" key="1">
    <citation type="submission" date="2015-09" db="EMBL/GenBank/DDBJ databases">
        <authorList>
            <person name="Fill T.P."/>
            <person name="Baretta J.F."/>
            <person name="de Almeida L.G."/>
            <person name="Rocha M."/>
            <person name="de Souza D.H."/>
            <person name="Malavazi I."/>
            <person name="Cerdeira L.T."/>
            <person name="Hong H."/>
            <person name="Samborskyy M."/>
            <person name="de Vasconcelos A.T."/>
            <person name="Leadlay P."/>
            <person name="Rodrigues-Filho E."/>
        </authorList>
    </citation>
    <scope>NUCLEOTIDE SEQUENCE [LARGE SCALE GENOMIC DNA]</scope>
    <source>
        <strain evidence="2">LaBioMMi 136</strain>
    </source>
</reference>
<evidence type="ECO:0000313" key="1">
    <source>
        <dbReference type="EMBL" id="OOQ85316.1"/>
    </source>
</evidence>
<comment type="caution">
    <text evidence="1">The sequence shown here is derived from an EMBL/GenBank/DDBJ whole genome shotgun (WGS) entry which is preliminary data.</text>
</comment>
<sequence>MEQYSDWELWVSDDETTTGEKDVDADQGTDPTFFKLELSPEEGRPGGEFIPVDFMLLLFYFSAGYSGADRYWPPPSLGFKVRNPPGVKQRKETSMFHSGSRKRPAFYVQCLARAIIHGTLTRGSAQRATLLVYDFQFLSYRGTRIKDASICFDFLPSAGGHPGSGPSVKKVGPDERYSMMETTQLESLKKTAKLGISGGTVVSASGEVGGESSVEKTVTFAAEITGSRPFDAWGNYFQAQWALQENPSQANGIVSRLRTCVLLTRENDNEFDCVPYIRITPNLTTRLVSLGSLRSRDDAIPFDPSYEPYNDLEEGEIIDRWDLGSVDMTKLWDFTFWTSYGKAVKQRV</sequence>
<evidence type="ECO:0000313" key="2">
    <source>
        <dbReference type="Proteomes" id="UP000190744"/>
    </source>
</evidence>
<organism evidence="1 2">
    <name type="scientific">Penicillium brasilianum</name>
    <dbReference type="NCBI Taxonomy" id="104259"/>
    <lineage>
        <taxon>Eukaryota</taxon>
        <taxon>Fungi</taxon>
        <taxon>Dikarya</taxon>
        <taxon>Ascomycota</taxon>
        <taxon>Pezizomycotina</taxon>
        <taxon>Eurotiomycetes</taxon>
        <taxon>Eurotiomycetidae</taxon>
        <taxon>Eurotiales</taxon>
        <taxon>Aspergillaceae</taxon>
        <taxon>Penicillium</taxon>
    </lineage>
</organism>
<dbReference type="Proteomes" id="UP000190744">
    <property type="component" value="Unassembled WGS sequence"/>
</dbReference>
<name>A0A1S9RIX8_PENBI</name>
<proteinExistence type="predicted"/>
<protein>
    <submittedName>
        <fullName evidence="1">Uncharacterized protein</fullName>
    </submittedName>
</protein>
<gene>
    <name evidence="1" type="ORF">PEBR_26616</name>
</gene>
<dbReference type="EMBL" id="LJBN01000169">
    <property type="protein sequence ID" value="OOQ85316.1"/>
    <property type="molecule type" value="Genomic_DNA"/>
</dbReference>